<dbReference type="PANTHER" id="PTHR22760:SF3">
    <property type="entry name" value="GPI MANNOSYLTRANSFERASE 4"/>
    <property type="match status" value="1"/>
</dbReference>
<feature type="compositionally biased region" description="Polar residues" evidence="12">
    <location>
        <begin position="553"/>
        <end position="575"/>
    </location>
</feature>
<comment type="caution">
    <text evidence="13">The sequence shown here is derived from an EMBL/GenBank/DDBJ whole genome shotgun (WGS) entry which is preliminary data.</text>
</comment>
<evidence type="ECO:0000256" key="7">
    <source>
        <dbReference type="ARBA" id="ARBA00022824"/>
    </source>
</evidence>
<feature type="compositionally biased region" description="Low complexity" evidence="12">
    <location>
        <begin position="494"/>
        <end position="505"/>
    </location>
</feature>
<comment type="subcellular location">
    <subcellularLocation>
        <location evidence="1 11">Endoplasmic reticulum membrane</location>
        <topology evidence="1 11">Multi-pass membrane protein</topology>
    </subcellularLocation>
</comment>
<dbReference type="Proteomes" id="UP000549394">
    <property type="component" value="Unassembled WGS sequence"/>
</dbReference>
<dbReference type="EMBL" id="CAJFCJ010000021">
    <property type="protein sequence ID" value="CAD5124588.1"/>
    <property type="molecule type" value="Genomic_DNA"/>
</dbReference>
<keyword evidence="5" id="KW-0808">Transferase</keyword>
<accession>A0A7I8W8Z5</accession>
<dbReference type="OrthoDB" id="10066429at2759"/>
<dbReference type="EC" id="2.4.1.-" evidence="11"/>
<comment type="pathway">
    <text evidence="2">Glycolipid biosynthesis; glycosylphosphatidylinositol-anchor biosynthesis.</text>
</comment>
<feature type="transmembrane region" description="Helical" evidence="11">
    <location>
        <begin position="156"/>
        <end position="175"/>
    </location>
</feature>
<keyword evidence="6 11" id="KW-0812">Transmembrane</keyword>
<evidence type="ECO:0000256" key="5">
    <source>
        <dbReference type="ARBA" id="ARBA00022679"/>
    </source>
</evidence>
<evidence type="ECO:0000313" key="13">
    <source>
        <dbReference type="EMBL" id="CAD5124588.1"/>
    </source>
</evidence>
<name>A0A7I8W8Z5_9ANNE</name>
<keyword evidence="4 11" id="KW-0328">Glycosyltransferase</keyword>
<dbReference type="PANTHER" id="PTHR22760">
    <property type="entry name" value="GLYCOSYLTRANSFERASE"/>
    <property type="match status" value="1"/>
</dbReference>
<feature type="transmembrane region" description="Helical" evidence="11">
    <location>
        <begin position="457"/>
        <end position="481"/>
    </location>
</feature>
<keyword evidence="14" id="KW-1185">Reference proteome</keyword>
<evidence type="ECO:0000256" key="10">
    <source>
        <dbReference type="ARBA" id="ARBA00038466"/>
    </source>
</evidence>
<feature type="region of interest" description="Disordered" evidence="12">
    <location>
        <begin position="532"/>
        <end position="575"/>
    </location>
</feature>
<evidence type="ECO:0000256" key="2">
    <source>
        <dbReference type="ARBA" id="ARBA00004687"/>
    </source>
</evidence>
<keyword evidence="7 11" id="KW-0256">Endoplasmic reticulum</keyword>
<dbReference type="Pfam" id="PF03901">
    <property type="entry name" value="Glyco_transf_22"/>
    <property type="match status" value="1"/>
</dbReference>
<dbReference type="InterPro" id="IPR005599">
    <property type="entry name" value="GPI_mannosylTrfase"/>
</dbReference>
<protein>
    <recommendedName>
        <fullName evidence="11">Mannosyltransferase</fullName>
        <ecNumber evidence="11">2.4.1.-</ecNumber>
    </recommendedName>
</protein>
<comment type="similarity">
    <text evidence="10">Belongs to the glycosyltransferase 22 family. PIGZ subfamily.</text>
</comment>
<feature type="transmembrane region" description="Helical" evidence="11">
    <location>
        <begin position="5"/>
        <end position="23"/>
    </location>
</feature>
<dbReference type="AlphaFoldDB" id="A0A7I8W8Z5"/>
<evidence type="ECO:0000256" key="8">
    <source>
        <dbReference type="ARBA" id="ARBA00022989"/>
    </source>
</evidence>
<feature type="compositionally biased region" description="Polar residues" evidence="12">
    <location>
        <begin position="506"/>
        <end position="518"/>
    </location>
</feature>
<sequence>MALGFYNRATFIIFALMPFVIWLTSDDFHNMKELWEKSAPKLLSTIFSGVLTSLCISLLDTYYYKGLTPLDLIARLIANGFYQVIIGDMVNVPLNFITYNVQPTNLAEHGIHPRLTHFFGNTTLLYNVLAFYPLLHSYRIFTKRTNSSKRYEMPTVGEKLLLIYYIPILLLSVFPHQEARFLIPLLPLLCFLYGTVFFSQCHQGGVVQALEYVKMSNSSGALLFWKTYMPPRHLLFQNASNPQLKVIDLMGSSQQLVHEQINRLTLGKHPIRLLNSSNDNQCPLHCSVYCECVRYKNGTHACRNCEIGETDLSDKHNEFGTPYRTTETPKAVPTEKLLLQPGEEEIISYNPLKNPVSSWRVETSSNESKLSILMNITGSGPIKNCPKDLIEIYDVHFGQEFRFCPWNITNSKKLYGSSIQVSLNCQSGNYNKDTTLSIKFIGMTTNSSKNLKTVDKLLIVMACVCIFLFIVFLTVAILVIIKFRQNRLARQRQQRANNSTTNRNSAEQSNGPSISVISPPSYDTICDQPPTFLDYMPEEKPLPGTAPPAYASFRSNQQRTRQPKNVINTQASTEA</sequence>
<evidence type="ECO:0000256" key="11">
    <source>
        <dbReference type="RuleBase" id="RU363075"/>
    </source>
</evidence>
<feature type="transmembrane region" description="Helical" evidence="11">
    <location>
        <begin position="43"/>
        <end position="64"/>
    </location>
</feature>
<feature type="transmembrane region" description="Helical" evidence="11">
    <location>
        <begin position="118"/>
        <end position="135"/>
    </location>
</feature>
<gene>
    <name evidence="13" type="ORF">DGYR_LOCUS12108</name>
</gene>
<keyword evidence="9 11" id="KW-0472">Membrane</keyword>
<evidence type="ECO:0000256" key="4">
    <source>
        <dbReference type="ARBA" id="ARBA00022676"/>
    </source>
</evidence>
<dbReference type="GO" id="GO:0006506">
    <property type="term" value="P:GPI anchor biosynthetic process"/>
    <property type="evidence" value="ECO:0007669"/>
    <property type="project" value="UniProtKB-KW"/>
</dbReference>
<proteinExistence type="inferred from homology"/>
<evidence type="ECO:0000313" key="14">
    <source>
        <dbReference type="Proteomes" id="UP000549394"/>
    </source>
</evidence>
<dbReference type="GO" id="GO:0005789">
    <property type="term" value="C:endoplasmic reticulum membrane"/>
    <property type="evidence" value="ECO:0007669"/>
    <property type="project" value="UniProtKB-SubCell"/>
</dbReference>
<reference evidence="13 14" key="1">
    <citation type="submission" date="2020-08" db="EMBL/GenBank/DDBJ databases">
        <authorList>
            <person name="Hejnol A."/>
        </authorList>
    </citation>
    <scope>NUCLEOTIDE SEQUENCE [LARGE SCALE GENOMIC DNA]</scope>
</reference>
<evidence type="ECO:0000256" key="1">
    <source>
        <dbReference type="ARBA" id="ARBA00004477"/>
    </source>
</evidence>
<evidence type="ECO:0000256" key="6">
    <source>
        <dbReference type="ARBA" id="ARBA00022692"/>
    </source>
</evidence>
<evidence type="ECO:0000256" key="12">
    <source>
        <dbReference type="SAM" id="MobiDB-lite"/>
    </source>
</evidence>
<organism evidence="13 14">
    <name type="scientific">Dimorphilus gyrociliatus</name>
    <dbReference type="NCBI Taxonomy" id="2664684"/>
    <lineage>
        <taxon>Eukaryota</taxon>
        <taxon>Metazoa</taxon>
        <taxon>Spiralia</taxon>
        <taxon>Lophotrochozoa</taxon>
        <taxon>Annelida</taxon>
        <taxon>Polychaeta</taxon>
        <taxon>Polychaeta incertae sedis</taxon>
        <taxon>Dinophilidae</taxon>
        <taxon>Dimorphilus</taxon>
    </lineage>
</organism>
<evidence type="ECO:0000256" key="3">
    <source>
        <dbReference type="ARBA" id="ARBA00022502"/>
    </source>
</evidence>
<evidence type="ECO:0000256" key="9">
    <source>
        <dbReference type="ARBA" id="ARBA00023136"/>
    </source>
</evidence>
<feature type="transmembrane region" description="Helical" evidence="11">
    <location>
        <begin position="76"/>
        <end position="98"/>
    </location>
</feature>
<dbReference type="GO" id="GO:0000026">
    <property type="term" value="F:alpha-1,2-mannosyltransferase activity"/>
    <property type="evidence" value="ECO:0007669"/>
    <property type="project" value="TreeGrafter"/>
</dbReference>
<keyword evidence="8 11" id="KW-1133">Transmembrane helix</keyword>
<keyword evidence="3" id="KW-0337">GPI-anchor biosynthesis</keyword>
<feature type="region of interest" description="Disordered" evidence="12">
    <location>
        <begin position="492"/>
        <end position="520"/>
    </location>
</feature>